<gene>
    <name evidence="6" type="primary">pcaQ</name>
    <name evidence="6" type="ORF">H1W37_09550</name>
</gene>
<dbReference type="InterPro" id="IPR036390">
    <property type="entry name" value="WH_DNA-bd_sf"/>
</dbReference>
<keyword evidence="3" id="KW-0238">DNA-binding</keyword>
<dbReference type="SUPFAM" id="SSF46785">
    <property type="entry name" value="Winged helix' DNA-binding domain"/>
    <property type="match status" value="1"/>
</dbReference>
<dbReference type="GO" id="GO:0019619">
    <property type="term" value="P:3,4-dihydroxybenzoate catabolic process"/>
    <property type="evidence" value="ECO:0007669"/>
    <property type="project" value="InterPro"/>
</dbReference>
<dbReference type="PANTHER" id="PTHR30419:SF8">
    <property type="entry name" value="NITROGEN ASSIMILATION TRANSCRIPTIONAL ACTIVATOR-RELATED"/>
    <property type="match status" value="1"/>
</dbReference>
<comment type="caution">
    <text evidence="6">The sequence shown here is derived from an EMBL/GenBank/DDBJ whole genome shotgun (WGS) entry which is preliminary data.</text>
</comment>
<protein>
    <submittedName>
        <fullName evidence="6">Pca operon transcription factor PcaQ</fullName>
    </submittedName>
</protein>
<dbReference type="InterPro" id="IPR050950">
    <property type="entry name" value="HTH-type_LysR_regulators"/>
</dbReference>
<name>A0A838XN05_9HYPH</name>
<dbReference type="GO" id="GO:0003677">
    <property type="term" value="F:DNA binding"/>
    <property type="evidence" value="ECO:0007669"/>
    <property type="project" value="UniProtKB-KW"/>
</dbReference>
<evidence type="ECO:0000256" key="3">
    <source>
        <dbReference type="ARBA" id="ARBA00023125"/>
    </source>
</evidence>
<comment type="similarity">
    <text evidence="1">Belongs to the LysR transcriptional regulatory family.</text>
</comment>
<dbReference type="Gene3D" id="1.10.10.10">
    <property type="entry name" value="Winged helix-like DNA-binding domain superfamily/Winged helix DNA-binding domain"/>
    <property type="match status" value="1"/>
</dbReference>
<dbReference type="AlphaFoldDB" id="A0A838XN05"/>
<feature type="domain" description="HTH lysR-type" evidence="5">
    <location>
        <begin position="7"/>
        <end position="64"/>
    </location>
</feature>
<dbReference type="GO" id="GO:0005829">
    <property type="term" value="C:cytosol"/>
    <property type="evidence" value="ECO:0007669"/>
    <property type="project" value="TreeGrafter"/>
</dbReference>
<dbReference type="Pfam" id="PF00126">
    <property type="entry name" value="HTH_1"/>
    <property type="match status" value="1"/>
</dbReference>
<dbReference type="PANTHER" id="PTHR30419">
    <property type="entry name" value="HTH-TYPE TRANSCRIPTIONAL REGULATOR YBHD"/>
    <property type="match status" value="1"/>
</dbReference>
<keyword evidence="4" id="KW-0804">Transcription</keyword>
<evidence type="ECO:0000256" key="1">
    <source>
        <dbReference type="ARBA" id="ARBA00009437"/>
    </source>
</evidence>
<dbReference type="Gene3D" id="3.40.190.10">
    <property type="entry name" value="Periplasmic binding protein-like II"/>
    <property type="match status" value="2"/>
</dbReference>
<dbReference type="SUPFAM" id="SSF53850">
    <property type="entry name" value="Periplasmic binding protein-like II"/>
    <property type="match status" value="1"/>
</dbReference>
<dbReference type="InterPro" id="IPR000847">
    <property type="entry name" value="LysR_HTH_N"/>
</dbReference>
<proteinExistence type="inferred from homology"/>
<evidence type="ECO:0000313" key="7">
    <source>
        <dbReference type="Proteomes" id="UP000559404"/>
    </source>
</evidence>
<sequence>MQVDAGIKLRHLTAFLEIARRLSLTEAAAALSVTQPAISRTLKELEERLGVTLMERGRAGVALTAEGEIFRHYASLSVAALRQGIDGLEQAAMGGETLIRIGALPSVAASVIPRAVALYLERGQGATLDIVTGPNGHLLDQLRTGALEAVIGRLGNPEAMQGLSFVQLYSEQVSLVVRPGHPLLAQPDLARLPDYIVLYPSAAAAIRPLVERLVVANGIGRLPRRVETVSNAFGRAFVRSSDAVWIISQGVVANDLAEGTLAELPVDTRITLGPVGLSTRAEEAGSPDLLRFVGALRAAVRSARGDLLVDPAT</sequence>
<dbReference type="EMBL" id="JACEON010000007">
    <property type="protein sequence ID" value="MBA4611895.1"/>
    <property type="molecule type" value="Genomic_DNA"/>
</dbReference>
<dbReference type="Pfam" id="PF03466">
    <property type="entry name" value="LysR_substrate"/>
    <property type="match status" value="1"/>
</dbReference>
<reference evidence="6 7" key="2">
    <citation type="submission" date="2020-08" db="EMBL/GenBank/DDBJ databases">
        <title>Stappia taiwanensis sp. nov., isolated from a coastal thermal spring.</title>
        <authorList>
            <person name="Kampfer P."/>
        </authorList>
    </citation>
    <scope>NUCLEOTIDE SEQUENCE [LARGE SCALE GENOMIC DNA]</scope>
    <source>
        <strain evidence="6 7">DSM 23284</strain>
    </source>
</reference>
<accession>A0A838XN05</accession>
<evidence type="ECO:0000256" key="4">
    <source>
        <dbReference type="ARBA" id="ARBA00023163"/>
    </source>
</evidence>
<dbReference type="PRINTS" id="PR00039">
    <property type="entry name" value="HTHLYSR"/>
</dbReference>
<dbReference type="InterPro" id="IPR012787">
    <property type="entry name" value="TF_PcaQ"/>
</dbReference>
<dbReference type="FunFam" id="1.10.10.10:FF:000001">
    <property type="entry name" value="LysR family transcriptional regulator"/>
    <property type="match status" value="1"/>
</dbReference>
<evidence type="ECO:0000259" key="5">
    <source>
        <dbReference type="PROSITE" id="PS50931"/>
    </source>
</evidence>
<dbReference type="GO" id="GO:0003700">
    <property type="term" value="F:DNA-binding transcription factor activity"/>
    <property type="evidence" value="ECO:0007669"/>
    <property type="project" value="InterPro"/>
</dbReference>
<dbReference type="NCBIfam" id="TIGR02424">
    <property type="entry name" value="TF_pcaQ"/>
    <property type="match status" value="1"/>
</dbReference>
<organism evidence="6 7">
    <name type="scientific">Stappia taiwanensis</name>
    <dbReference type="NCBI Taxonomy" id="992267"/>
    <lineage>
        <taxon>Bacteria</taxon>
        <taxon>Pseudomonadati</taxon>
        <taxon>Pseudomonadota</taxon>
        <taxon>Alphaproteobacteria</taxon>
        <taxon>Hyphomicrobiales</taxon>
        <taxon>Stappiaceae</taxon>
        <taxon>Stappia</taxon>
    </lineage>
</organism>
<keyword evidence="7" id="KW-1185">Reference proteome</keyword>
<reference evidence="6 7" key="1">
    <citation type="submission" date="2020-07" db="EMBL/GenBank/DDBJ databases">
        <authorList>
            <person name="Li M."/>
        </authorList>
    </citation>
    <scope>NUCLEOTIDE SEQUENCE [LARGE SCALE GENOMIC DNA]</scope>
    <source>
        <strain evidence="6 7">DSM 23284</strain>
    </source>
</reference>
<evidence type="ECO:0000313" key="6">
    <source>
        <dbReference type="EMBL" id="MBA4611895.1"/>
    </source>
</evidence>
<dbReference type="PROSITE" id="PS50931">
    <property type="entry name" value="HTH_LYSR"/>
    <property type="match status" value="1"/>
</dbReference>
<evidence type="ECO:0000256" key="2">
    <source>
        <dbReference type="ARBA" id="ARBA00023015"/>
    </source>
</evidence>
<dbReference type="InterPro" id="IPR005119">
    <property type="entry name" value="LysR_subst-bd"/>
</dbReference>
<dbReference type="Proteomes" id="UP000559404">
    <property type="component" value="Unassembled WGS sequence"/>
</dbReference>
<dbReference type="GO" id="GO:0045893">
    <property type="term" value="P:positive regulation of DNA-templated transcription"/>
    <property type="evidence" value="ECO:0007669"/>
    <property type="project" value="InterPro"/>
</dbReference>
<keyword evidence="2" id="KW-0805">Transcription regulation</keyword>
<dbReference type="InterPro" id="IPR036388">
    <property type="entry name" value="WH-like_DNA-bd_sf"/>
</dbReference>
<dbReference type="RefSeq" id="WP_181760090.1">
    <property type="nucleotide sequence ID" value="NZ_BMCR01000008.1"/>
</dbReference>